<comment type="caution">
    <text evidence="2">The sequence shown here is derived from an EMBL/GenBank/DDBJ whole genome shotgun (WGS) entry which is preliminary data.</text>
</comment>
<dbReference type="GeneID" id="64661149"/>
<dbReference type="Proteomes" id="UP001195769">
    <property type="component" value="Unassembled WGS sequence"/>
</dbReference>
<proteinExistence type="predicted"/>
<sequence>MLVNPHGEYTKFAPILFLHPEHPNKDKFLKTAKLVRVLKVALFGKSSLSATYAPALKTKAKLWQLQNTTLGMIAAAAVVAIFVLLGDKDLYAKNTTDAGTSHNSWEEELEYAMEEGGNGPAFQFDPVIAPVTQCSESIVDPPSASVTRSPSASVALPAYYASAVAFPPAPVTAPVTLPSAAPIIVAPSDSISSAMQDLTLAGGPPLVEPDVVGAVPPKPKPKPRQMNQALRFTAPSCTNSIAASPTTQLFLSCNQQQRWRQPHAALSRQTEIGHHQELW</sequence>
<evidence type="ECO:0000313" key="3">
    <source>
        <dbReference type="Proteomes" id="UP001195769"/>
    </source>
</evidence>
<gene>
    <name evidence="2" type="ORF">F5891DRAFT_1187479</name>
</gene>
<reference evidence="2" key="1">
    <citation type="journal article" date="2020" name="New Phytol.">
        <title>Comparative genomics reveals dynamic genome evolution in host specialist ectomycorrhizal fungi.</title>
        <authorList>
            <person name="Lofgren L.A."/>
            <person name="Nguyen N.H."/>
            <person name="Vilgalys R."/>
            <person name="Ruytinx J."/>
            <person name="Liao H.L."/>
            <person name="Branco S."/>
            <person name="Kuo A."/>
            <person name="LaButti K."/>
            <person name="Lipzen A."/>
            <person name="Andreopoulos W."/>
            <person name="Pangilinan J."/>
            <person name="Riley R."/>
            <person name="Hundley H."/>
            <person name="Na H."/>
            <person name="Barry K."/>
            <person name="Grigoriev I.V."/>
            <person name="Stajich J.E."/>
            <person name="Kennedy P.G."/>
        </authorList>
    </citation>
    <scope>NUCLEOTIDE SEQUENCE</scope>
    <source>
        <strain evidence="2">FC203</strain>
    </source>
</reference>
<keyword evidence="3" id="KW-1185">Reference proteome</keyword>
<keyword evidence="1" id="KW-0812">Transmembrane</keyword>
<dbReference type="AlphaFoldDB" id="A0AAD4EAZ4"/>
<protein>
    <submittedName>
        <fullName evidence="2">Uncharacterized protein</fullName>
    </submittedName>
</protein>
<name>A0AAD4EAZ4_9AGAM</name>
<accession>A0AAD4EAZ4</accession>
<evidence type="ECO:0000313" key="2">
    <source>
        <dbReference type="EMBL" id="KAG1901608.1"/>
    </source>
</evidence>
<keyword evidence="1" id="KW-0472">Membrane</keyword>
<dbReference type="EMBL" id="JABBWK010000021">
    <property type="protein sequence ID" value="KAG1901608.1"/>
    <property type="molecule type" value="Genomic_DNA"/>
</dbReference>
<keyword evidence="1" id="KW-1133">Transmembrane helix</keyword>
<organism evidence="2 3">
    <name type="scientific">Suillus fuscotomentosus</name>
    <dbReference type="NCBI Taxonomy" id="1912939"/>
    <lineage>
        <taxon>Eukaryota</taxon>
        <taxon>Fungi</taxon>
        <taxon>Dikarya</taxon>
        <taxon>Basidiomycota</taxon>
        <taxon>Agaricomycotina</taxon>
        <taxon>Agaricomycetes</taxon>
        <taxon>Agaricomycetidae</taxon>
        <taxon>Boletales</taxon>
        <taxon>Suillineae</taxon>
        <taxon>Suillaceae</taxon>
        <taxon>Suillus</taxon>
    </lineage>
</organism>
<dbReference type="RefSeq" id="XP_041227183.1">
    <property type="nucleotide sequence ID" value="XM_041366851.1"/>
</dbReference>
<feature type="transmembrane region" description="Helical" evidence="1">
    <location>
        <begin position="65"/>
        <end position="85"/>
    </location>
</feature>
<evidence type="ECO:0000256" key="1">
    <source>
        <dbReference type="SAM" id="Phobius"/>
    </source>
</evidence>